<feature type="compositionally biased region" description="Polar residues" evidence="1">
    <location>
        <begin position="399"/>
        <end position="409"/>
    </location>
</feature>
<feature type="compositionally biased region" description="Low complexity" evidence="1">
    <location>
        <begin position="471"/>
        <end position="485"/>
    </location>
</feature>
<feature type="compositionally biased region" description="Pro residues" evidence="1">
    <location>
        <begin position="162"/>
        <end position="176"/>
    </location>
</feature>
<sequence length="1087" mass="113383">MTDWEPATEAEAALRDALRSSDQQLYFRILSSIELLLPIAASAVAGSAPVGWGTWTTGGRTHVLAFTSVEAMRACLGEHGGAARRTGYAELATGWPNHEWWLAVNPGLPIEGYLPAWYVAQLSRGDVRLPGRTVGARARLERVEALSRLRESDPGAATPPAAVAPPPPAPPRPPMPSRGVPTPFQLPEVPVAAPGTGPGATGQPAGGQAAGYPGSGHVGPPGAEQWPGYAGNRPRSLGTERSGLGDGARTDFAAGARPDGTLPPRQPMPARGEAPSRPVVAEPPAASTNGQPADAGTDQTTRRSFFEPASSRAASRSERATPPSRFARSGQPFPRRGAAPEPATDGNTRAFDFSQDAQAGGVPRPEANGEATQPLRPSAGLSQDPTQRLRFTPPADLTGSPQGASTAADATQALPRRQSTELDEGTSPSAAEPVSSPPAPRRGFTPIVIEGTIIEARDLTTPEPDVDRDASPYASAAGTTATGTPAAPPADTERTAPIFPPRAEPTTTLFPAQSERTVSLSPGQAEPTTVFPAQAESTTLFPAQAEQTVSLSPGQAEPTTLFPAQAEQTVSLSPEQAEPTTVFPAQAEQTAALSPEQAESTTLSPAQAEQTVSLSPEQAEPTTVFPAQAEPTTTLFPAQADQTVSLSPDQAGPTTLFPAQAEPTTTLFPAQAEQTAAVPTVADEVTAPVPAPAPESAIHSETVQPSATGSSLFDPSPSRPAAADSSAADPGFEDAAATTQRMATPDAAVSSSPVDPAPEPTAPTAAGFEPANEVEENLLAAAGAANTDTFLSTLLLAWVLMPVAADSAPGSRPGDPGYVWPTVDLDDQTFVVVYTSAQRLADHADPTAKTIKVRFVQLIRSWPDLSWSFAVNPGTPVGAKLPGEQIVGLANWAAELGLGDENEPEPSVDKPASTSSPQKTTSAADPTRPIVMQKAIAPSQLGYYLERGYDRVSGFVHRATELAHLTTPAQLYRALGLNHPESPFAPDAEEIYVLRWPAHRPSLYRIPYGGQNEAAMRAMEGWVIERAPFRGNGFAPGESSEVLAEFKVDSVRLPHGAQLLRLGADGTERLVAVFDADTLGWREVGEQ</sequence>
<keyword evidence="4" id="KW-1185">Reference proteome</keyword>
<protein>
    <recommendedName>
        <fullName evidence="2">SseB protein N-terminal domain-containing protein</fullName>
    </recommendedName>
</protein>
<gene>
    <name evidence="3" type="ORF">JMF97_11345</name>
</gene>
<feature type="compositionally biased region" description="Polar residues" evidence="1">
    <location>
        <begin position="535"/>
        <end position="553"/>
    </location>
</feature>
<evidence type="ECO:0000259" key="2">
    <source>
        <dbReference type="Pfam" id="PF07179"/>
    </source>
</evidence>
<feature type="domain" description="SseB protein N-terminal" evidence="2">
    <location>
        <begin position="778"/>
        <end position="886"/>
    </location>
</feature>
<feature type="compositionally biased region" description="Low complexity" evidence="1">
    <location>
        <begin position="675"/>
        <end position="688"/>
    </location>
</feature>
<evidence type="ECO:0000313" key="4">
    <source>
        <dbReference type="Proteomes" id="UP000661193"/>
    </source>
</evidence>
<evidence type="ECO:0000256" key="1">
    <source>
        <dbReference type="SAM" id="MobiDB-lite"/>
    </source>
</evidence>
<feature type="compositionally biased region" description="Gly residues" evidence="1">
    <location>
        <begin position="196"/>
        <end position="219"/>
    </location>
</feature>
<feature type="region of interest" description="Disordered" evidence="1">
    <location>
        <begin position="148"/>
        <end position="660"/>
    </location>
</feature>
<name>A0ABS1UK86_9ACTN</name>
<feature type="compositionally biased region" description="Polar residues" evidence="1">
    <location>
        <begin position="505"/>
        <end position="522"/>
    </location>
</feature>
<comment type="caution">
    <text evidence="3">The sequence shown here is derived from an EMBL/GenBank/DDBJ whole genome shotgun (WGS) entry which is preliminary data.</text>
</comment>
<dbReference type="RefSeq" id="WP_203221563.1">
    <property type="nucleotide sequence ID" value="NZ_JAETXL010000004.1"/>
</dbReference>
<feature type="region of interest" description="Disordered" evidence="1">
    <location>
        <begin position="898"/>
        <end position="928"/>
    </location>
</feature>
<evidence type="ECO:0000313" key="3">
    <source>
        <dbReference type="EMBL" id="MBL6276755.1"/>
    </source>
</evidence>
<proteinExistence type="predicted"/>
<accession>A0ABS1UK86</accession>
<dbReference type="Pfam" id="PF07179">
    <property type="entry name" value="SseB"/>
    <property type="match status" value="2"/>
</dbReference>
<dbReference type="Proteomes" id="UP000661193">
    <property type="component" value="Unassembled WGS sequence"/>
</dbReference>
<feature type="compositionally biased region" description="Polar residues" evidence="1">
    <location>
        <begin position="699"/>
        <end position="713"/>
    </location>
</feature>
<feature type="compositionally biased region" description="Polar residues" evidence="1">
    <location>
        <begin position="630"/>
        <end position="648"/>
    </location>
</feature>
<feature type="compositionally biased region" description="Low complexity" evidence="1">
    <location>
        <begin position="714"/>
        <end position="730"/>
    </location>
</feature>
<feature type="region of interest" description="Disordered" evidence="1">
    <location>
        <begin position="672"/>
        <end position="767"/>
    </location>
</feature>
<feature type="compositionally biased region" description="Basic and acidic residues" evidence="1">
    <location>
        <begin position="455"/>
        <end position="470"/>
    </location>
</feature>
<feature type="compositionally biased region" description="Low complexity" evidence="1">
    <location>
        <begin position="306"/>
        <end position="325"/>
    </location>
</feature>
<organism evidence="3 4">
    <name type="scientific">Micromonospora fiedleri</name>
    <dbReference type="NCBI Taxonomy" id="1157498"/>
    <lineage>
        <taxon>Bacteria</taxon>
        <taxon>Bacillati</taxon>
        <taxon>Actinomycetota</taxon>
        <taxon>Actinomycetes</taxon>
        <taxon>Micromonosporales</taxon>
        <taxon>Micromonosporaceae</taxon>
        <taxon>Micromonospora</taxon>
    </lineage>
</organism>
<dbReference type="InterPro" id="IPR009839">
    <property type="entry name" value="SseB_N"/>
</dbReference>
<feature type="compositionally biased region" description="Polar residues" evidence="1">
    <location>
        <begin position="912"/>
        <end position="924"/>
    </location>
</feature>
<feature type="domain" description="SseB protein N-terminal" evidence="2">
    <location>
        <begin position="12"/>
        <end position="117"/>
    </location>
</feature>
<dbReference type="EMBL" id="JAETXL010000004">
    <property type="protein sequence ID" value="MBL6276755.1"/>
    <property type="molecule type" value="Genomic_DNA"/>
</dbReference>
<reference evidence="3 4" key="1">
    <citation type="submission" date="2021-01" db="EMBL/GenBank/DDBJ databases">
        <title>Genome sequencing of Micromonospora fiedleri MG-37.</title>
        <authorList>
            <person name="Moreland P.E.J."/>
            <person name="Stach J.E.M."/>
        </authorList>
    </citation>
    <scope>NUCLEOTIDE SEQUENCE [LARGE SCALE GENOMIC DNA]</scope>
    <source>
        <strain evidence="3 4">MG-37</strain>
    </source>
</reference>
<feature type="compositionally biased region" description="Low complexity" evidence="1">
    <location>
        <begin position="177"/>
        <end position="195"/>
    </location>
</feature>
<feature type="compositionally biased region" description="Polar residues" evidence="1">
    <location>
        <begin position="587"/>
        <end position="616"/>
    </location>
</feature>